<keyword evidence="8" id="KW-0732">Signal</keyword>
<comment type="similarity">
    <text evidence="2">Belongs to the cytochrome P450 family.</text>
</comment>
<dbReference type="SUPFAM" id="SSF48264">
    <property type="entry name" value="Cytochrome P450"/>
    <property type="match status" value="1"/>
</dbReference>
<evidence type="ECO:0000256" key="2">
    <source>
        <dbReference type="ARBA" id="ARBA00010617"/>
    </source>
</evidence>
<evidence type="ECO:0008006" key="11">
    <source>
        <dbReference type="Google" id="ProtNLM"/>
    </source>
</evidence>
<evidence type="ECO:0000313" key="10">
    <source>
        <dbReference type="Proteomes" id="UP000054279"/>
    </source>
</evidence>
<evidence type="ECO:0000256" key="1">
    <source>
        <dbReference type="ARBA" id="ARBA00001971"/>
    </source>
</evidence>
<keyword evidence="5" id="KW-0560">Oxidoreductase</keyword>
<evidence type="ECO:0000256" key="7">
    <source>
        <dbReference type="ARBA" id="ARBA00023033"/>
    </source>
</evidence>
<dbReference type="InterPro" id="IPR036396">
    <property type="entry name" value="Cyt_P450_sf"/>
</dbReference>
<keyword evidence="6" id="KW-0408">Iron</keyword>
<evidence type="ECO:0000256" key="5">
    <source>
        <dbReference type="ARBA" id="ARBA00023002"/>
    </source>
</evidence>
<evidence type="ECO:0000256" key="8">
    <source>
        <dbReference type="SAM" id="SignalP"/>
    </source>
</evidence>
<dbReference type="PANTHER" id="PTHR46300:SF7">
    <property type="entry name" value="P450, PUTATIVE (EUROFUNG)-RELATED"/>
    <property type="match status" value="1"/>
</dbReference>
<dbReference type="InterPro" id="IPR050364">
    <property type="entry name" value="Cytochrome_P450_fung"/>
</dbReference>
<dbReference type="AlphaFoldDB" id="A0A0C9USQ3"/>
<gene>
    <name evidence="9" type="ORF">M422DRAFT_270495</name>
</gene>
<evidence type="ECO:0000313" key="9">
    <source>
        <dbReference type="EMBL" id="KIJ28260.1"/>
    </source>
</evidence>
<accession>A0A0C9USQ3</accession>
<dbReference type="GO" id="GO:0005506">
    <property type="term" value="F:iron ion binding"/>
    <property type="evidence" value="ECO:0007669"/>
    <property type="project" value="InterPro"/>
</dbReference>
<dbReference type="OrthoDB" id="1055148at2759"/>
<dbReference type="GO" id="GO:0020037">
    <property type="term" value="F:heme binding"/>
    <property type="evidence" value="ECO:0007669"/>
    <property type="project" value="InterPro"/>
</dbReference>
<dbReference type="InterPro" id="IPR001128">
    <property type="entry name" value="Cyt_P450"/>
</dbReference>
<dbReference type="GO" id="GO:0004497">
    <property type="term" value="F:monooxygenase activity"/>
    <property type="evidence" value="ECO:0007669"/>
    <property type="project" value="UniProtKB-KW"/>
</dbReference>
<feature type="chain" id="PRO_5002204354" description="Cytochrome P450" evidence="8">
    <location>
        <begin position="18"/>
        <end position="248"/>
    </location>
</feature>
<keyword evidence="10" id="KW-1185">Reference proteome</keyword>
<feature type="signal peptide" evidence="8">
    <location>
        <begin position="1"/>
        <end position="17"/>
    </location>
</feature>
<organism evidence="9 10">
    <name type="scientific">Sphaerobolus stellatus (strain SS14)</name>
    <dbReference type="NCBI Taxonomy" id="990650"/>
    <lineage>
        <taxon>Eukaryota</taxon>
        <taxon>Fungi</taxon>
        <taxon>Dikarya</taxon>
        <taxon>Basidiomycota</taxon>
        <taxon>Agaricomycotina</taxon>
        <taxon>Agaricomycetes</taxon>
        <taxon>Phallomycetidae</taxon>
        <taxon>Geastrales</taxon>
        <taxon>Sphaerobolaceae</taxon>
        <taxon>Sphaerobolus</taxon>
    </lineage>
</organism>
<comment type="cofactor">
    <cofactor evidence="1">
        <name>heme</name>
        <dbReference type="ChEBI" id="CHEBI:30413"/>
    </cofactor>
</comment>
<dbReference type="GO" id="GO:0016705">
    <property type="term" value="F:oxidoreductase activity, acting on paired donors, with incorporation or reduction of molecular oxygen"/>
    <property type="evidence" value="ECO:0007669"/>
    <property type="project" value="InterPro"/>
</dbReference>
<reference evidence="9 10" key="1">
    <citation type="submission" date="2014-06" db="EMBL/GenBank/DDBJ databases">
        <title>Evolutionary Origins and Diversification of the Mycorrhizal Mutualists.</title>
        <authorList>
            <consortium name="DOE Joint Genome Institute"/>
            <consortium name="Mycorrhizal Genomics Consortium"/>
            <person name="Kohler A."/>
            <person name="Kuo A."/>
            <person name="Nagy L.G."/>
            <person name="Floudas D."/>
            <person name="Copeland A."/>
            <person name="Barry K.W."/>
            <person name="Cichocki N."/>
            <person name="Veneault-Fourrey C."/>
            <person name="LaButti K."/>
            <person name="Lindquist E.A."/>
            <person name="Lipzen A."/>
            <person name="Lundell T."/>
            <person name="Morin E."/>
            <person name="Murat C."/>
            <person name="Riley R."/>
            <person name="Ohm R."/>
            <person name="Sun H."/>
            <person name="Tunlid A."/>
            <person name="Henrissat B."/>
            <person name="Grigoriev I.V."/>
            <person name="Hibbett D.S."/>
            <person name="Martin F."/>
        </authorList>
    </citation>
    <scope>NUCLEOTIDE SEQUENCE [LARGE SCALE GENOMIC DNA]</scope>
    <source>
        <strain evidence="9 10">SS14</strain>
    </source>
</reference>
<dbReference type="Proteomes" id="UP000054279">
    <property type="component" value="Unassembled WGS sequence"/>
</dbReference>
<sequence>MVFTVLQLVLILSSVFAFRLFWGESTPKGTRLPPGPKGKLIIGNALDIPTSREWEKYSEWAKEYGELVYLKVFGRGILFVNSRRLSYEIFDKRATNYSDRPTSVMLNELVGMEHWVLLFFQYTEKLIHYRRHFSEWFGPKACEGYKTAQLQCARTLLGRIFSEPKEYSAHFKYFAGSLITQTAYGIRPKLKDDPYLEIAERLTFAITEASAPGAFLVDVLPFHMYPRGSQVLGFSEKHEYGGNMQMIF</sequence>
<evidence type="ECO:0000256" key="3">
    <source>
        <dbReference type="ARBA" id="ARBA00022617"/>
    </source>
</evidence>
<name>A0A0C9USQ3_SPHS4</name>
<protein>
    <recommendedName>
        <fullName evidence="11">Cytochrome P450</fullName>
    </recommendedName>
</protein>
<dbReference type="Gene3D" id="1.10.630.10">
    <property type="entry name" value="Cytochrome P450"/>
    <property type="match status" value="1"/>
</dbReference>
<keyword evidence="7" id="KW-0503">Monooxygenase</keyword>
<dbReference type="Pfam" id="PF00067">
    <property type="entry name" value="p450"/>
    <property type="match status" value="1"/>
</dbReference>
<evidence type="ECO:0000256" key="4">
    <source>
        <dbReference type="ARBA" id="ARBA00022723"/>
    </source>
</evidence>
<keyword evidence="3" id="KW-0349">Heme</keyword>
<keyword evidence="4" id="KW-0479">Metal-binding</keyword>
<proteinExistence type="inferred from homology"/>
<evidence type="ECO:0000256" key="6">
    <source>
        <dbReference type="ARBA" id="ARBA00023004"/>
    </source>
</evidence>
<dbReference type="PANTHER" id="PTHR46300">
    <property type="entry name" value="P450, PUTATIVE (EUROFUNG)-RELATED-RELATED"/>
    <property type="match status" value="1"/>
</dbReference>
<dbReference type="EMBL" id="KN837311">
    <property type="protein sequence ID" value="KIJ28260.1"/>
    <property type="molecule type" value="Genomic_DNA"/>
</dbReference>
<dbReference type="HOGENOM" id="CLU_001570_2_2_1"/>